<evidence type="ECO:0000313" key="4">
    <source>
        <dbReference type="Proteomes" id="UP000198953"/>
    </source>
</evidence>
<dbReference type="GO" id="GO:0004177">
    <property type="term" value="F:aminopeptidase activity"/>
    <property type="evidence" value="ECO:0007669"/>
    <property type="project" value="UniProtKB-KW"/>
</dbReference>
<dbReference type="Gene3D" id="2.140.10.30">
    <property type="entry name" value="Dipeptidylpeptidase IV, N-terminal domain"/>
    <property type="match status" value="1"/>
</dbReference>
<dbReference type="SUPFAM" id="SSF82171">
    <property type="entry name" value="DPP6 N-terminal domain-like"/>
    <property type="match status" value="1"/>
</dbReference>
<dbReference type="STRING" id="46177.SAMN05660976_00741"/>
<dbReference type="InterPro" id="IPR001375">
    <property type="entry name" value="Peptidase_S9_cat"/>
</dbReference>
<keyword evidence="4" id="KW-1185">Reference proteome</keyword>
<dbReference type="InterPro" id="IPR029058">
    <property type="entry name" value="AB_hydrolase_fold"/>
</dbReference>
<gene>
    <name evidence="3" type="ORF">SAMN05660976_00741</name>
</gene>
<protein>
    <submittedName>
        <fullName evidence="3">Dipeptidyl aminopeptidase/acylaminoacyl peptidase</fullName>
    </submittedName>
</protein>
<dbReference type="InterPro" id="IPR050278">
    <property type="entry name" value="Serine_Prot_S9B/DPPIV"/>
</dbReference>
<name>A0A1H7IAG0_9ACTN</name>
<dbReference type="EMBL" id="FOBF01000002">
    <property type="protein sequence ID" value="SEK59469.1"/>
    <property type="molecule type" value="Genomic_DNA"/>
</dbReference>
<dbReference type="PANTHER" id="PTHR11731:SF118">
    <property type="entry name" value="BLR1971 PROTEIN"/>
    <property type="match status" value="1"/>
</dbReference>
<evidence type="ECO:0000259" key="2">
    <source>
        <dbReference type="Pfam" id="PF00930"/>
    </source>
</evidence>
<keyword evidence="3" id="KW-0378">Hydrolase</keyword>
<feature type="domain" description="Peptidase S9 prolyl oligopeptidase catalytic" evidence="1">
    <location>
        <begin position="483"/>
        <end position="673"/>
    </location>
</feature>
<dbReference type="Pfam" id="PF00326">
    <property type="entry name" value="Peptidase_S9"/>
    <property type="match status" value="1"/>
</dbReference>
<evidence type="ECO:0000259" key="1">
    <source>
        <dbReference type="Pfam" id="PF00326"/>
    </source>
</evidence>
<dbReference type="OrthoDB" id="569821at2"/>
<keyword evidence="3" id="KW-0031">Aminopeptidase</keyword>
<dbReference type="RefSeq" id="WP_091098264.1">
    <property type="nucleotide sequence ID" value="NZ_FOBF01000002.1"/>
</dbReference>
<evidence type="ECO:0000313" key="3">
    <source>
        <dbReference type="EMBL" id="SEK59469.1"/>
    </source>
</evidence>
<accession>A0A1H7IAG0</accession>
<dbReference type="GO" id="GO:0008236">
    <property type="term" value="F:serine-type peptidase activity"/>
    <property type="evidence" value="ECO:0007669"/>
    <property type="project" value="InterPro"/>
</dbReference>
<dbReference type="PANTHER" id="PTHR11731">
    <property type="entry name" value="PROTEASE FAMILY S9B,C DIPEPTIDYL-PEPTIDASE IV-RELATED"/>
    <property type="match status" value="1"/>
</dbReference>
<dbReference type="Proteomes" id="UP000198953">
    <property type="component" value="Unassembled WGS sequence"/>
</dbReference>
<proteinExistence type="predicted"/>
<feature type="domain" description="Dipeptidylpeptidase IV N-terminal" evidence="2">
    <location>
        <begin position="133"/>
        <end position="384"/>
    </location>
</feature>
<reference evidence="3 4" key="1">
    <citation type="submission" date="2016-10" db="EMBL/GenBank/DDBJ databases">
        <authorList>
            <person name="de Groot N.N."/>
        </authorList>
    </citation>
    <scope>NUCLEOTIDE SEQUENCE [LARGE SCALE GENOMIC DNA]</scope>
    <source>
        <strain evidence="3 4">DSM 43357</strain>
    </source>
</reference>
<dbReference type="Pfam" id="PF00930">
    <property type="entry name" value="DPPIV_N"/>
    <property type="match status" value="1"/>
</dbReference>
<organism evidence="3 4">
    <name type="scientific">Nonomuraea pusilla</name>
    <dbReference type="NCBI Taxonomy" id="46177"/>
    <lineage>
        <taxon>Bacteria</taxon>
        <taxon>Bacillati</taxon>
        <taxon>Actinomycetota</taxon>
        <taxon>Actinomycetes</taxon>
        <taxon>Streptosporangiales</taxon>
        <taxon>Streptosporangiaceae</taxon>
        <taxon>Nonomuraea</taxon>
    </lineage>
</organism>
<dbReference type="GO" id="GO:0006508">
    <property type="term" value="P:proteolysis"/>
    <property type="evidence" value="ECO:0007669"/>
    <property type="project" value="InterPro"/>
</dbReference>
<dbReference type="AlphaFoldDB" id="A0A1H7IAG0"/>
<dbReference type="SUPFAM" id="SSF53474">
    <property type="entry name" value="alpha/beta-Hydrolases"/>
    <property type="match status" value="1"/>
</dbReference>
<dbReference type="InterPro" id="IPR002469">
    <property type="entry name" value="Peptidase_S9B_N"/>
</dbReference>
<dbReference type="Gene3D" id="3.40.50.1820">
    <property type="entry name" value="alpha/beta hydrolase"/>
    <property type="match status" value="1"/>
</dbReference>
<sequence>MRERYARAEALHVSREAALVHRASLTPVWEDGSFWYRVNTADGPACYRVFPETGERVPIDDPSGEPAPPPELTGVATSPGGRYAVTVEGGNLLVNGEPVTGDGEPDHRYAQPSDQGGLPIVALQAGMRVPPLVVWAPDGRRFATLRVDQRHVPLLTMTQSCPPGGGPRPLAHTLRYEMPGDPLPTFQQMIFDAETGARVDVAVEPLPFTHDAPHAVGRVWWEDDDTLWTLYATRGQRAARLYRIDARTGAAEVVLEEQAETFMPSAATIVEPPLVRTRGEEVLWYSARSGWGHLYLYAGGELRNAVTGGEWLVRDVLRVDWDAREVLFVSGGHGSDPYHRRLCRADLDGGGVTVLTPEDADHQVFVSPDGRWVVDTHAAPGTPPVTVLRDAGGAVVAELERADLSRLEKAGWRAPEPFTVKAADGETDLHGLLYLPGDFDPGERYPVLDSIYNGPQITRQLRTSLRGFTIDPYLLDPAGGAPMFAQLGLAVVVLDGRGTPYRSKAFQDVSYGDPAGTAGLDDHVAAIRQLAAERPYLDLSRVGIIGHSAGGAAALNAALRHPEFFTAAVASAGDHDHSGYYAIWGETYQGPPPRDYAAGSPLPLAGELRAKLLLLFGEMDDNCHPGLSLRVVDALVAADRDFEMLMVPNAAHGYGAAEPHVLRRQWDFLVRHLIGAQPPAGYRIAPASVGATS</sequence>
<keyword evidence="3" id="KW-0645">Protease</keyword>